<keyword evidence="3" id="KW-1185">Reference proteome</keyword>
<dbReference type="EMBL" id="WJQU01000001">
    <property type="protein sequence ID" value="KAJ6649100.1"/>
    <property type="molecule type" value="Genomic_DNA"/>
</dbReference>
<protein>
    <submittedName>
        <fullName evidence="2">Uncharacterized protein</fullName>
    </submittedName>
</protein>
<feature type="region of interest" description="Disordered" evidence="1">
    <location>
        <begin position="15"/>
        <end position="44"/>
    </location>
</feature>
<name>A0A9Q0SA01_9DIPT</name>
<reference evidence="2" key="1">
    <citation type="submission" date="2022-07" db="EMBL/GenBank/DDBJ databases">
        <authorList>
            <person name="Trinca V."/>
            <person name="Uliana J.V.C."/>
            <person name="Torres T.T."/>
            <person name="Ward R.J."/>
            <person name="Monesi N."/>
        </authorList>
    </citation>
    <scope>NUCLEOTIDE SEQUENCE</scope>
    <source>
        <strain evidence="2">HSMRA1968</strain>
        <tissue evidence="2">Whole embryos</tissue>
    </source>
</reference>
<dbReference type="Proteomes" id="UP001151699">
    <property type="component" value="Chromosome A"/>
</dbReference>
<sequence length="82" mass="9359">MTNKLVRKYIPNCKTTMNAKASPHRSQLQPPSRRRPPTRIATPTMPQKTHIEADSNIMRINIPGNPQTTPVFVSRNSYLDFV</sequence>
<dbReference type="AlphaFoldDB" id="A0A9Q0SA01"/>
<organism evidence="2 3">
    <name type="scientific">Pseudolycoriella hygida</name>
    <dbReference type="NCBI Taxonomy" id="35572"/>
    <lineage>
        <taxon>Eukaryota</taxon>
        <taxon>Metazoa</taxon>
        <taxon>Ecdysozoa</taxon>
        <taxon>Arthropoda</taxon>
        <taxon>Hexapoda</taxon>
        <taxon>Insecta</taxon>
        <taxon>Pterygota</taxon>
        <taxon>Neoptera</taxon>
        <taxon>Endopterygota</taxon>
        <taxon>Diptera</taxon>
        <taxon>Nematocera</taxon>
        <taxon>Sciaroidea</taxon>
        <taxon>Sciaridae</taxon>
        <taxon>Pseudolycoriella</taxon>
    </lineage>
</organism>
<evidence type="ECO:0000313" key="2">
    <source>
        <dbReference type="EMBL" id="KAJ6649100.1"/>
    </source>
</evidence>
<gene>
    <name evidence="2" type="ORF">Bhyg_04333</name>
</gene>
<accession>A0A9Q0SA01</accession>
<evidence type="ECO:0000256" key="1">
    <source>
        <dbReference type="SAM" id="MobiDB-lite"/>
    </source>
</evidence>
<proteinExistence type="predicted"/>
<comment type="caution">
    <text evidence="2">The sequence shown here is derived from an EMBL/GenBank/DDBJ whole genome shotgun (WGS) entry which is preliminary data.</text>
</comment>
<evidence type="ECO:0000313" key="3">
    <source>
        <dbReference type="Proteomes" id="UP001151699"/>
    </source>
</evidence>